<keyword evidence="7 9" id="KW-0269">Exonuclease</keyword>
<evidence type="ECO:0000313" key="14">
    <source>
        <dbReference type="EMBL" id="HIU46413.1"/>
    </source>
</evidence>
<dbReference type="GO" id="GO:0005737">
    <property type="term" value="C:cytoplasm"/>
    <property type="evidence" value="ECO:0007669"/>
    <property type="project" value="UniProtKB-SubCell"/>
</dbReference>
<feature type="binding site" evidence="12">
    <location>
        <position position="140"/>
    </location>
    <ligand>
        <name>Zn(2+)</name>
        <dbReference type="ChEBI" id="CHEBI:29105"/>
        <label>1</label>
        <note>catalytic</note>
    </ligand>
</feature>
<dbReference type="InterPro" id="IPR011108">
    <property type="entry name" value="RMMBL"/>
</dbReference>
<dbReference type="GO" id="GO:0004521">
    <property type="term" value="F:RNA endonuclease activity"/>
    <property type="evidence" value="ECO:0007669"/>
    <property type="project" value="UniProtKB-UniRule"/>
</dbReference>
<comment type="cofactor">
    <cofactor evidence="12">
        <name>Ca(2+)</name>
        <dbReference type="ChEBI" id="CHEBI:29108"/>
    </cofactor>
    <text evidence="12">Binds 1 Ca(2+) cation per subunit. Seen in 1 crystal structure, it is not clear if it is physiologically important.</text>
</comment>
<evidence type="ECO:0000256" key="5">
    <source>
        <dbReference type="ARBA" id="ARBA00022801"/>
    </source>
</evidence>
<sequence length="532" mass="58788">MTVYEYEDDMIVVDCGSIFPQEDMLGVDLVIPDTTYIEKNVSKLRGFLITHGHEDHIGATPYVFEKLKAPVYGTRLTLALVEHKLKERRVNGVDLKVIEPHDVVQLGAFKVEFLHVNHSIAGAVAMAIHTPVGTVIHTGDFKIDYTPVDGAQFDLGRLAQLGEEGVLALLCDSTNVERPGYTMSERTVGATFENLFHDAHGRIIIAMFASNIHRIQQVVDSAVRHNRKVCLCGRSMVNVSKVAIQLGELLIPEGKLISIDDLDRYSDDEIVVITTGSQGETMSGLTRMAFSEHKKLEIKESDMVIISASPIPGNEKSVSRVINQLVRRRATVIYEALADVHVSGHACQEELKLIHVLTKPKFFIPVHGEARHLHQHARMAHELGMPEKNIRVPELGQVFELSRNSMSSAGTVPVGSILIDGLGIGDVGNVVLRDRKLLSQDGLIIVVMAIDHDLGVVASGPDIISRGFVYVRESEEMMEGARVAAKNALDAFQTIEPGDWGAVKHKVREEVSHYIFDRIKRSPMILPIIIEV</sequence>
<feature type="binding site" evidence="9 11">
    <location>
        <begin position="341"/>
        <end position="345"/>
    </location>
    <ligand>
        <name>substrate</name>
    </ligand>
</feature>
<evidence type="ECO:0000256" key="12">
    <source>
        <dbReference type="PIRSR" id="PIRSR004803-3"/>
    </source>
</evidence>
<evidence type="ECO:0000256" key="11">
    <source>
        <dbReference type="PIRSR" id="PIRSR004803-2"/>
    </source>
</evidence>
<dbReference type="Gene3D" id="3.60.15.10">
    <property type="entry name" value="Ribonuclease Z/Hydroxyacylglutathione hydrolase-like"/>
    <property type="match status" value="1"/>
</dbReference>
<dbReference type="PIRSF" id="PIRSF004803">
    <property type="entry name" value="RnjA"/>
    <property type="match status" value="1"/>
</dbReference>
<reference evidence="14" key="1">
    <citation type="submission" date="2020-10" db="EMBL/GenBank/DDBJ databases">
        <authorList>
            <person name="Gilroy R."/>
        </authorList>
    </citation>
    <scope>NUCLEOTIDE SEQUENCE</scope>
    <source>
        <strain evidence="14">ChiSxjej2B14-8506</strain>
    </source>
</reference>
<keyword evidence="2 9" id="KW-0540">Nuclease</keyword>
<keyword evidence="8 9" id="KW-0694">RNA-binding</keyword>
<dbReference type="Pfam" id="PF17770">
    <property type="entry name" value="RNase_J_C"/>
    <property type="match status" value="1"/>
</dbReference>
<feature type="active site" description="Proton acceptor" evidence="10">
    <location>
        <position position="345"/>
    </location>
</feature>
<dbReference type="NCBIfam" id="TIGR00649">
    <property type="entry name" value="MG423"/>
    <property type="match status" value="1"/>
</dbReference>
<keyword evidence="3 12" id="KW-0479">Metal-binding</keyword>
<protein>
    <recommendedName>
        <fullName evidence="9">Ribonuclease J</fullName>
        <shortName evidence="9">RNase J</shortName>
        <ecNumber evidence="9">3.1.-.-</ecNumber>
    </recommendedName>
</protein>
<dbReference type="HAMAP" id="MF_01491">
    <property type="entry name" value="RNase_J_bact"/>
    <property type="match status" value="1"/>
</dbReference>
<dbReference type="Proteomes" id="UP000824123">
    <property type="component" value="Unassembled WGS sequence"/>
</dbReference>
<evidence type="ECO:0000256" key="4">
    <source>
        <dbReference type="ARBA" id="ARBA00022759"/>
    </source>
</evidence>
<dbReference type="InterPro" id="IPR041636">
    <property type="entry name" value="RNase_J_C"/>
</dbReference>
<feature type="binding site" evidence="12">
    <location>
        <position position="367"/>
    </location>
    <ligand>
        <name>Zn(2+)</name>
        <dbReference type="ChEBI" id="CHEBI:29105"/>
        <label>1</label>
        <note>catalytic</note>
    </ligand>
</feature>
<dbReference type="AlphaFoldDB" id="A0A9D1LQW5"/>
<comment type="subcellular location">
    <subcellularLocation>
        <location evidence="9">Cytoplasm</location>
    </subcellularLocation>
</comment>
<evidence type="ECO:0000313" key="15">
    <source>
        <dbReference type="Proteomes" id="UP000824123"/>
    </source>
</evidence>
<dbReference type="Pfam" id="PF07521">
    <property type="entry name" value="RMMBL"/>
    <property type="match status" value="1"/>
</dbReference>
<dbReference type="GO" id="GO:0006364">
    <property type="term" value="P:rRNA processing"/>
    <property type="evidence" value="ECO:0007669"/>
    <property type="project" value="UniProtKB-UniRule"/>
</dbReference>
<evidence type="ECO:0000256" key="9">
    <source>
        <dbReference type="HAMAP-Rule" id="MF_01491"/>
    </source>
</evidence>
<keyword evidence="1 9" id="KW-0963">Cytoplasm</keyword>
<evidence type="ECO:0000256" key="6">
    <source>
        <dbReference type="ARBA" id="ARBA00022833"/>
    </source>
</evidence>
<dbReference type="InterPro" id="IPR030854">
    <property type="entry name" value="RNase_J_bac"/>
</dbReference>
<keyword evidence="4 9" id="KW-0255">Endonuclease</keyword>
<feature type="binding site" evidence="12">
    <location>
        <position position="51"/>
    </location>
    <ligand>
        <name>Ca(2+)</name>
        <dbReference type="ChEBI" id="CHEBI:29108"/>
    </ligand>
</feature>
<dbReference type="Pfam" id="PF22505">
    <property type="entry name" value="RNase_J_b_CASP"/>
    <property type="match status" value="1"/>
</dbReference>
<organism evidence="14 15">
    <name type="scientific">Candidatus Fimadaptatus faecigallinarum</name>
    <dbReference type="NCBI Taxonomy" id="2840814"/>
    <lineage>
        <taxon>Bacteria</taxon>
        <taxon>Bacillati</taxon>
        <taxon>Bacillota</taxon>
        <taxon>Clostridia</taxon>
        <taxon>Eubacteriales</taxon>
        <taxon>Candidatus Fimadaptatus</taxon>
    </lineage>
</organism>
<evidence type="ECO:0000259" key="13">
    <source>
        <dbReference type="SMART" id="SM00849"/>
    </source>
</evidence>
<dbReference type="PANTHER" id="PTHR43694">
    <property type="entry name" value="RIBONUCLEASE J"/>
    <property type="match status" value="1"/>
</dbReference>
<dbReference type="CDD" id="cd07714">
    <property type="entry name" value="RNaseJ_MBL-fold"/>
    <property type="match status" value="1"/>
</dbReference>
<dbReference type="InterPro" id="IPR036866">
    <property type="entry name" value="RibonucZ/Hydroxyglut_hydro"/>
</dbReference>
<dbReference type="InterPro" id="IPR001279">
    <property type="entry name" value="Metallo-B-lactamas"/>
</dbReference>
<evidence type="ECO:0000256" key="2">
    <source>
        <dbReference type="ARBA" id="ARBA00022722"/>
    </source>
</evidence>
<feature type="binding site" evidence="12">
    <location>
        <position position="420"/>
    </location>
    <ligand>
        <name>Ca(2+)</name>
        <dbReference type="ChEBI" id="CHEBI:29108"/>
    </ligand>
</feature>
<comment type="function">
    <text evidence="9">An RNase that has 5'-3' exonuclease and possibly endonuclease activity. Involved in maturation of rRNA and in some organisms also mRNA maturation and/or decay.</text>
</comment>
<dbReference type="EC" id="3.1.-.-" evidence="9"/>
<name>A0A9D1LQW5_9FIRM</name>
<keyword evidence="6 12" id="KW-0862">Zinc</keyword>
<dbReference type="GO" id="GO:0004534">
    <property type="term" value="F:5'-3' RNA exonuclease activity"/>
    <property type="evidence" value="ECO:0007669"/>
    <property type="project" value="UniProtKB-UniRule"/>
</dbReference>
<feature type="domain" description="Metallo-beta-lactamase" evidence="13">
    <location>
        <begin position="1"/>
        <end position="192"/>
    </location>
</feature>
<gene>
    <name evidence="9" type="primary">rnj</name>
    <name evidence="14" type="ORF">IAC59_04065</name>
</gene>
<keyword evidence="12" id="KW-0106">Calcium</keyword>
<comment type="similarity">
    <text evidence="9">Belongs to the metallo-beta-lactamase superfamily. RNA-metabolizing metallo-beta-lactamase-like family. Bacterial RNase J subfamily.</text>
</comment>
<comment type="cofactor">
    <cofactor evidence="12">
        <name>Zn(2+)</name>
        <dbReference type="ChEBI" id="CHEBI:29105"/>
    </cofactor>
    <text evidence="12">Binds 2 Zn(2+) ions per subunit. It is not clear if Zn(2+) or Mg(2+) is physiologically important.</text>
</comment>
<feature type="binding site" evidence="12">
    <location>
        <position position="118"/>
    </location>
    <ligand>
        <name>Zn(2+)</name>
        <dbReference type="ChEBI" id="CHEBI:29105"/>
        <label>1</label>
        <note>catalytic</note>
    </ligand>
</feature>
<feature type="binding site" evidence="12">
    <location>
        <position position="55"/>
    </location>
    <ligand>
        <name>Zn(2+)</name>
        <dbReference type="ChEBI" id="CHEBI:29105"/>
        <label>1</label>
        <note>catalytic</note>
    </ligand>
</feature>
<proteinExistence type="inferred from homology"/>
<dbReference type="PANTHER" id="PTHR43694:SF1">
    <property type="entry name" value="RIBONUCLEASE J"/>
    <property type="match status" value="1"/>
</dbReference>
<reference evidence="14" key="2">
    <citation type="journal article" date="2021" name="PeerJ">
        <title>Extensive microbial diversity within the chicken gut microbiome revealed by metagenomics and culture.</title>
        <authorList>
            <person name="Gilroy R."/>
            <person name="Ravi A."/>
            <person name="Getino M."/>
            <person name="Pursley I."/>
            <person name="Horton D.L."/>
            <person name="Alikhan N.F."/>
            <person name="Baker D."/>
            <person name="Gharbi K."/>
            <person name="Hall N."/>
            <person name="Watson M."/>
            <person name="Adriaenssens E.M."/>
            <person name="Foster-Nyarko E."/>
            <person name="Jarju S."/>
            <person name="Secka A."/>
            <person name="Antonio M."/>
            <person name="Oren A."/>
            <person name="Chaudhuri R.R."/>
            <person name="La Ragione R."/>
            <person name="Hildebrand F."/>
            <person name="Pallen M.J."/>
        </authorList>
    </citation>
    <scope>NUCLEOTIDE SEQUENCE</scope>
    <source>
        <strain evidence="14">ChiSxjej2B14-8506</strain>
    </source>
</reference>
<dbReference type="SMART" id="SM00849">
    <property type="entry name" value="Lactamase_B"/>
    <property type="match status" value="1"/>
</dbReference>
<feature type="binding site" evidence="12">
    <location>
        <position position="26"/>
    </location>
    <ligand>
        <name>Ca(2+)</name>
        <dbReference type="ChEBI" id="CHEBI:29108"/>
    </ligand>
</feature>
<dbReference type="InterPro" id="IPR004613">
    <property type="entry name" value="RNase_J"/>
</dbReference>
<feature type="binding site" evidence="11">
    <location>
        <begin position="209"/>
        <end position="211"/>
    </location>
    <ligand>
        <name>substrate</name>
    </ligand>
</feature>
<keyword evidence="5 9" id="KW-0378">Hydrolase</keyword>
<dbReference type="Gene3D" id="3.40.50.10710">
    <property type="entry name" value="Metallo-hydrolase/oxidoreductase"/>
    <property type="match status" value="1"/>
</dbReference>
<comment type="caution">
    <text evidence="14">The sequence shown here is derived from an EMBL/GenBank/DDBJ whole genome shotgun (WGS) entry which is preliminary data.</text>
</comment>
<evidence type="ECO:0000256" key="3">
    <source>
        <dbReference type="ARBA" id="ARBA00022723"/>
    </source>
</evidence>
<dbReference type="SUPFAM" id="SSF56281">
    <property type="entry name" value="Metallo-hydrolase/oxidoreductase"/>
    <property type="match status" value="1"/>
</dbReference>
<feature type="active site" description="Proton donor" evidence="10">
    <location>
        <position position="172"/>
    </location>
</feature>
<comment type="subunit">
    <text evidence="9">Homodimer, may be a subunit of the RNA degradosome.</text>
</comment>
<evidence type="ECO:0000256" key="7">
    <source>
        <dbReference type="ARBA" id="ARBA00022839"/>
    </source>
</evidence>
<feature type="binding site" evidence="12">
    <location>
        <position position="53"/>
    </location>
    <ligand>
        <name>Zn(2+)</name>
        <dbReference type="ChEBI" id="CHEBI:29105"/>
        <label>1</label>
        <note>catalytic</note>
    </ligand>
</feature>
<dbReference type="EMBL" id="DVNK01000027">
    <property type="protein sequence ID" value="HIU46413.1"/>
    <property type="molecule type" value="Genomic_DNA"/>
</dbReference>
<dbReference type="Pfam" id="PF00753">
    <property type="entry name" value="Lactamase_B"/>
    <property type="match status" value="1"/>
</dbReference>
<dbReference type="GO" id="GO:0008270">
    <property type="term" value="F:zinc ion binding"/>
    <property type="evidence" value="ECO:0007669"/>
    <property type="project" value="InterPro"/>
</dbReference>
<evidence type="ECO:0000256" key="1">
    <source>
        <dbReference type="ARBA" id="ARBA00022490"/>
    </source>
</evidence>
<keyword evidence="9" id="KW-0698">rRNA processing</keyword>
<feature type="binding site" evidence="12">
    <location>
        <position position="28"/>
    </location>
    <ligand>
        <name>Ca(2+)</name>
        <dbReference type="ChEBI" id="CHEBI:29108"/>
    </ligand>
</feature>
<feature type="binding site" evidence="12">
    <location>
        <position position="56"/>
    </location>
    <ligand>
        <name>Zn(2+)</name>
        <dbReference type="ChEBI" id="CHEBI:29105"/>
        <label>1</label>
        <note>catalytic</note>
    </ligand>
</feature>
<accession>A0A9D1LQW5</accession>
<evidence type="ECO:0000256" key="8">
    <source>
        <dbReference type="ARBA" id="ARBA00022884"/>
    </source>
</evidence>
<evidence type="ECO:0000256" key="10">
    <source>
        <dbReference type="PIRSR" id="PIRSR004803-1"/>
    </source>
</evidence>
<dbReference type="Gene3D" id="3.10.20.580">
    <property type="match status" value="1"/>
</dbReference>
<dbReference type="InterPro" id="IPR055132">
    <property type="entry name" value="RNase_J_b_CASP"/>
</dbReference>
<dbReference type="GO" id="GO:0003723">
    <property type="term" value="F:RNA binding"/>
    <property type="evidence" value="ECO:0007669"/>
    <property type="project" value="UniProtKB-UniRule"/>
</dbReference>
<dbReference type="InterPro" id="IPR042173">
    <property type="entry name" value="RNase_J_2"/>
</dbReference>